<evidence type="ECO:0000313" key="4">
    <source>
        <dbReference type="EMBL" id="MFC6672563.1"/>
    </source>
</evidence>
<evidence type="ECO:0000256" key="2">
    <source>
        <dbReference type="ARBA" id="ARBA00023008"/>
    </source>
</evidence>
<dbReference type="InterPro" id="IPR036249">
    <property type="entry name" value="Thioredoxin-like_sf"/>
</dbReference>
<reference evidence="5" key="1">
    <citation type="journal article" date="2019" name="Int. J. Syst. Evol. Microbiol.">
        <title>The Global Catalogue of Microorganisms (GCM) 10K type strain sequencing project: providing services to taxonomists for standard genome sequencing and annotation.</title>
        <authorList>
            <consortium name="The Broad Institute Genomics Platform"/>
            <consortium name="The Broad Institute Genome Sequencing Center for Infectious Disease"/>
            <person name="Wu L."/>
            <person name="Ma J."/>
        </authorList>
    </citation>
    <scope>NUCLEOTIDE SEQUENCE [LARGE SCALE GENOMIC DNA]</scope>
    <source>
        <strain evidence="5">NBRC 111756</strain>
    </source>
</reference>
<evidence type="ECO:0000256" key="1">
    <source>
        <dbReference type="ARBA" id="ARBA00010996"/>
    </source>
</evidence>
<comment type="similarity">
    <text evidence="1">Belongs to the SCO1/2 family.</text>
</comment>
<dbReference type="PROSITE" id="PS51352">
    <property type="entry name" value="THIOREDOXIN_2"/>
    <property type="match status" value="1"/>
</dbReference>
<dbReference type="PANTHER" id="PTHR12151">
    <property type="entry name" value="ELECTRON TRANSPORT PROTIN SCO1/SENC FAMILY MEMBER"/>
    <property type="match status" value="1"/>
</dbReference>
<gene>
    <name evidence="4" type="ORF">ACFQDL_22690</name>
</gene>
<dbReference type="Gene3D" id="3.40.30.10">
    <property type="entry name" value="Glutaredoxin"/>
    <property type="match status" value="1"/>
</dbReference>
<proteinExistence type="inferred from homology"/>
<evidence type="ECO:0000259" key="3">
    <source>
        <dbReference type="PROSITE" id="PS51352"/>
    </source>
</evidence>
<dbReference type="EMBL" id="JBHSWE010000001">
    <property type="protein sequence ID" value="MFC6672563.1"/>
    <property type="molecule type" value="Genomic_DNA"/>
</dbReference>
<dbReference type="InterPro" id="IPR013766">
    <property type="entry name" value="Thioredoxin_domain"/>
</dbReference>
<evidence type="ECO:0000313" key="5">
    <source>
        <dbReference type="Proteomes" id="UP001596422"/>
    </source>
</evidence>
<dbReference type="SUPFAM" id="SSF52833">
    <property type="entry name" value="Thioredoxin-like"/>
    <property type="match status" value="1"/>
</dbReference>
<feature type="domain" description="Thioredoxin" evidence="3">
    <location>
        <begin position="39"/>
        <end position="201"/>
    </location>
</feature>
<keyword evidence="2" id="KW-0186">Copper</keyword>
<dbReference type="CDD" id="cd02968">
    <property type="entry name" value="SCO"/>
    <property type="match status" value="1"/>
</dbReference>
<dbReference type="RefSeq" id="WP_379911001.1">
    <property type="nucleotide sequence ID" value="NZ_JBHSWE010000001.1"/>
</dbReference>
<comment type="caution">
    <text evidence="4">The sequence shown here is derived from an EMBL/GenBank/DDBJ whole genome shotgun (WGS) entry which is preliminary data.</text>
</comment>
<organism evidence="4 5">
    <name type="scientific">Marinobacterium aestuariivivens</name>
    <dbReference type="NCBI Taxonomy" id="1698799"/>
    <lineage>
        <taxon>Bacteria</taxon>
        <taxon>Pseudomonadati</taxon>
        <taxon>Pseudomonadota</taxon>
        <taxon>Gammaproteobacteria</taxon>
        <taxon>Oceanospirillales</taxon>
        <taxon>Oceanospirillaceae</taxon>
        <taxon>Marinobacterium</taxon>
    </lineage>
</organism>
<dbReference type="Proteomes" id="UP001596422">
    <property type="component" value="Unassembled WGS sequence"/>
</dbReference>
<name>A0ABW2A522_9GAMM</name>
<accession>A0ABW2A522</accession>
<keyword evidence="5" id="KW-1185">Reference proteome</keyword>
<sequence>MSTSPLKTLRILLVLTAFLLAGMTAAFLLRPGPAQPSLGQSLRLGGDFELQSADGPVALSDFRGHPVVIYIGYASCPDVCPTSLAVMAQGFRRLTEAQQSEVRGIFISVDPDRDSPAKLAEYSDFFHPNLVGLTGSREQIDRVVKQYGAYYRIAELENSALGYAVDHSSRLYLVDGDGQLAEVLSHSITPDELAGKLRALL</sequence>
<protein>
    <submittedName>
        <fullName evidence="4">SCO family protein</fullName>
    </submittedName>
</protein>
<dbReference type="Pfam" id="PF02630">
    <property type="entry name" value="SCO1-SenC"/>
    <property type="match status" value="1"/>
</dbReference>
<dbReference type="InterPro" id="IPR003782">
    <property type="entry name" value="SCO1/SenC"/>
</dbReference>
<dbReference type="PANTHER" id="PTHR12151:SF25">
    <property type="entry name" value="LINALOOL DEHYDRATASE_ISOMERASE DOMAIN-CONTAINING PROTEIN"/>
    <property type="match status" value="1"/>
</dbReference>